<dbReference type="PROSITE" id="PS52029">
    <property type="entry name" value="LD_TPASE"/>
    <property type="match status" value="1"/>
</dbReference>
<evidence type="ECO:0000256" key="4">
    <source>
        <dbReference type="ARBA" id="ARBA00022679"/>
    </source>
</evidence>
<feature type="signal peptide" evidence="10">
    <location>
        <begin position="1"/>
        <end position="24"/>
    </location>
</feature>
<keyword evidence="13" id="KW-1185">Reference proteome</keyword>
<dbReference type="RefSeq" id="WP_307274618.1">
    <property type="nucleotide sequence ID" value="NZ_JAUSVX010000006.1"/>
</dbReference>
<evidence type="ECO:0000256" key="5">
    <source>
        <dbReference type="ARBA" id="ARBA00022801"/>
    </source>
</evidence>
<dbReference type="Proteomes" id="UP001242480">
    <property type="component" value="Unassembled WGS sequence"/>
</dbReference>
<keyword evidence="4" id="KW-0808">Transferase</keyword>
<evidence type="ECO:0000256" key="3">
    <source>
        <dbReference type="ARBA" id="ARBA00022676"/>
    </source>
</evidence>
<comment type="pathway">
    <text evidence="1 9">Cell wall biogenesis; peptidoglycan biosynthesis.</text>
</comment>
<evidence type="ECO:0000256" key="9">
    <source>
        <dbReference type="PROSITE-ProRule" id="PRU01373"/>
    </source>
</evidence>
<reference evidence="12 13" key="1">
    <citation type="submission" date="2023-07" db="EMBL/GenBank/DDBJ databases">
        <title>Genomic Encyclopedia of Type Strains, Phase IV (KMG-IV): sequencing the most valuable type-strain genomes for metagenomic binning, comparative biology and taxonomic classification.</title>
        <authorList>
            <person name="Goeker M."/>
        </authorList>
    </citation>
    <scope>NUCLEOTIDE SEQUENCE [LARGE SCALE GENOMIC DNA]</scope>
    <source>
        <strain evidence="12 13">DSM 19619</strain>
    </source>
</reference>
<keyword evidence="5" id="KW-0378">Hydrolase</keyword>
<keyword evidence="8 9" id="KW-0961">Cell wall biogenesis/degradation</keyword>
<evidence type="ECO:0000256" key="2">
    <source>
        <dbReference type="ARBA" id="ARBA00005992"/>
    </source>
</evidence>
<dbReference type="InterPro" id="IPR038063">
    <property type="entry name" value="Transpep_catalytic_dom"/>
</dbReference>
<comment type="similarity">
    <text evidence="2">Belongs to the YkuD family.</text>
</comment>
<dbReference type="EMBL" id="JAUSVX010000006">
    <property type="protein sequence ID" value="MDQ0470550.1"/>
    <property type="molecule type" value="Genomic_DNA"/>
</dbReference>
<evidence type="ECO:0000313" key="13">
    <source>
        <dbReference type="Proteomes" id="UP001242480"/>
    </source>
</evidence>
<evidence type="ECO:0000256" key="6">
    <source>
        <dbReference type="ARBA" id="ARBA00022960"/>
    </source>
</evidence>
<feature type="active site" description="Nucleophile" evidence="9">
    <location>
        <position position="145"/>
    </location>
</feature>
<keyword evidence="12" id="KW-0449">Lipoprotein</keyword>
<accession>A0ABU0JAA4</accession>
<dbReference type="PANTHER" id="PTHR30582:SF24">
    <property type="entry name" value="L,D-TRANSPEPTIDASE ERFK_SRFK-RELATED"/>
    <property type="match status" value="1"/>
</dbReference>
<keyword evidence="7 9" id="KW-0573">Peptidoglycan synthesis</keyword>
<dbReference type="InterPro" id="IPR005490">
    <property type="entry name" value="LD_TPept_cat_dom"/>
</dbReference>
<name>A0ABU0JAA4_9HYPH</name>
<dbReference type="CDD" id="cd16913">
    <property type="entry name" value="YkuD_like"/>
    <property type="match status" value="1"/>
</dbReference>
<dbReference type="PANTHER" id="PTHR30582">
    <property type="entry name" value="L,D-TRANSPEPTIDASE"/>
    <property type="match status" value="1"/>
</dbReference>
<protein>
    <submittedName>
        <fullName evidence="12">Lipoprotein-anchoring transpeptidase ErfK/SrfK</fullName>
    </submittedName>
</protein>
<sequence>MSKQSGRGALAALLSLCCATGALAREEVSFDPSVRPGTIVVVTHERRLYFVTDQGQAIRYPVGVGRAGKQWRGASYVDGKYVNPAWSPPEDVKRDHPEMPDVIPGGSPRNPMGVAALTLAGDQYAIHGTTKAMRRSVGTYASYGCIRMLNEDVTDLYQRVRVGTPVLVMP</sequence>
<evidence type="ECO:0000256" key="7">
    <source>
        <dbReference type="ARBA" id="ARBA00022984"/>
    </source>
</evidence>
<proteinExistence type="inferred from homology"/>
<feature type="active site" description="Proton donor/acceptor" evidence="9">
    <location>
        <position position="127"/>
    </location>
</feature>
<dbReference type="Pfam" id="PF03734">
    <property type="entry name" value="YkuD"/>
    <property type="match status" value="1"/>
</dbReference>
<evidence type="ECO:0000256" key="8">
    <source>
        <dbReference type="ARBA" id="ARBA00023316"/>
    </source>
</evidence>
<evidence type="ECO:0000313" key="12">
    <source>
        <dbReference type="EMBL" id="MDQ0470550.1"/>
    </source>
</evidence>
<dbReference type="SUPFAM" id="SSF141523">
    <property type="entry name" value="L,D-transpeptidase catalytic domain-like"/>
    <property type="match status" value="1"/>
</dbReference>
<dbReference type="Gene3D" id="2.40.440.10">
    <property type="entry name" value="L,D-transpeptidase catalytic domain-like"/>
    <property type="match status" value="1"/>
</dbReference>
<feature type="domain" description="L,D-TPase catalytic" evidence="11">
    <location>
        <begin position="37"/>
        <end position="169"/>
    </location>
</feature>
<comment type="caution">
    <text evidence="12">The sequence shown here is derived from an EMBL/GenBank/DDBJ whole genome shotgun (WGS) entry which is preliminary data.</text>
</comment>
<keyword evidence="3" id="KW-0328">Glycosyltransferase</keyword>
<feature type="chain" id="PRO_5046117015" evidence="10">
    <location>
        <begin position="25"/>
        <end position="170"/>
    </location>
</feature>
<keyword evidence="6 9" id="KW-0133">Cell shape</keyword>
<keyword evidence="10" id="KW-0732">Signal</keyword>
<evidence type="ECO:0000256" key="10">
    <source>
        <dbReference type="SAM" id="SignalP"/>
    </source>
</evidence>
<evidence type="ECO:0000259" key="11">
    <source>
        <dbReference type="PROSITE" id="PS52029"/>
    </source>
</evidence>
<dbReference type="InterPro" id="IPR050979">
    <property type="entry name" value="LD-transpeptidase"/>
</dbReference>
<evidence type="ECO:0000256" key="1">
    <source>
        <dbReference type="ARBA" id="ARBA00004752"/>
    </source>
</evidence>
<gene>
    <name evidence="12" type="ORF">QO011_003569</name>
</gene>
<organism evidence="12 13">
    <name type="scientific">Labrys wisconsinensis</name>
    <dbReference type="NCBI Taxonomy" id="425677"/>
    <lineage>
        <taxon>Bacteria</taxon>
        <taxon>Pseudomonadati</taxon>
        <taxon>Pseudomonadota</taxon>
        <taxon>Alphaproteobacteria</taxon>
        <taxon>Hyphomicrobiales</taxon>
        <taxon>Xanthobacteraceae</taxon>
        <taxon>Labrys</taxon>
    </lineage>
</organism>